<dbReference type="SUPFAM" id="SSF48264">
    <property type="entry name" value="Cytochrome P450"/>
    <property type="match status" value="1"/>
</dbReference>
<comment type="similarity">
    <text evidence="1 8">Belongs to the cytochrome P450 family.</text>
</comment>
<dbReference type="Pfam" id="PF00067">
    <property type="entry name" value="p450"/>
    <property type="match status" value="1"/>
</dbReference>
<evidence type="ECO:0000313" key="10">
    <source>
        <dbReference type="Proteomes" id="UP000271624"/>
    </source>
</evidence>
<evidence type="ECO:0000256" key="3">
    <source>
        <dbReference type="ARBA" id="ARBA00022723"/>
    </source>
</evidence>
<dbReference type="InterPro" id="IPR002403">
    <property type="entry name" value="Cyt_P450_E_grp-IV"/>
</dbReference>
<keyword evidence="10" id="KW-1185">Reference proteome</keyword>
<sequence>MNDDMLGYLEHLAQQGDFLRIPFGILGSGYFLNHPDLAQQVLLKQAKKFQKIFTVKYTAKGIFGENLFTSDGELWQVLRSIINPAFNAQRFNAYASIMTDYTKIMISQWQPGEVIDIPTAMMDLTLGITSRAFFGEDLRDNQIGQAIIKFIELFSQRISSFPVPIWIPIKSNLEMKRLFALIDNHVGSITVKRRQSGEDYGDILSMLIQAQASDTTGLLTNEQIRNEVLNLFAAGYEVTAHSIAFTLYLISQHPEVEARLLDEINQVVGDKTVTISNLNQMPYLEMVLFESMRLLPVTAVVSRQAIENVVIDDYIIPKNSLVLVAPWTLHRRSDYFPEPLRFDPDRFNSQHKDNIHKFAYLPFSGGPRICIGNAFATMQMRINIAMILQRFKLTSLSDYQLQPIFNFNTRPKNGLPMLTHARKGID</sequence>
<dbReference type="InterPro" id="IPR036396">
    <property type="entry name" value="Cyt_P450_sf"/>
</dbReference>
<evidence type="ECO:0000256" key="5">
    <source>
        <dbReference type="ARBA" id="ARBA00023004"/>
    </source>
</evidence>
<accession>A0A3S1AMD7</accession>
<keyword evidence="5 7" id="KW-0408">Iron</keyword>
<reference evidence="9" key="1">
    <citation type="submission" date="2018-12" db="EMBL/GenBank/DDBJ databases">
        <authorList>
            <person name="Will S."/>
            <person name="Neumann-Schaal M."/>
            <person name="Henke P."/>
        </authorList>
    </citation>
    <scope>NUCLEOTIDE SEQUENCE</scope>
    <source>
        <strain evidence="9">PCC 7102</strain>
    </source>
</reference>
<comment type="caution">
    <text evidence="9">The sequence shown here is derived from an EMBL/GenBank/DDBJ whole genome shotgun (WGS) entry which is preliminary data.</text>
</comment>
<evidence type="ECO:0000256" key="4">
    <source>
        <dbReference type="ARBA" id="ARBA00023002"/>
    </source>
</evidence>
<evidence type="ECO:0000256" key="8">
    <source>
        <dbReference type="RuleBase" id="RU000461"/>
    </source>
</evidence>
<dbReference type="PROSITE" id="PS00086">
    <property type="entry name" value="CYTOCHROME_P450"/>
    <property type="match status" value="1"/>
</dbReference>
<evidence type="ECO:0000256" key="1">
    <source>
        <dbReference type="ARBA" id="ARBA00010617"/>
    </source>
</evidence>
<feature type="binding site" description="axial binding residue" evidence="7">
    <location>
        <position position="370"/>
    </location>
    <ligand>
        <name>heme</name>
        <dbReference type="ChEBI" id="CHEBI:30413"/>
    </ligand>
    <ligandPart>
        <name>Fe</name>
        <dbReference type="ChEBI" id="CHEBI:18248"/>
    </ligandPart>
</feature>
<keyword evidence="2 7" id="KW-0349">Heme</keyword>
<dbReference type="InterPro" id="IPR050196">
    <property type="entry name" value="Cytochrome_P450_Monoox"/>
</dbReference>
<reference evidence="9" key="2">
    <citation type="journal article" date="2019" name="Genome Biol. Evol.">
        <title>Day and night: Metabolic profiles and evolutionary relationships of six axenic non-marine cyanobacteria.</title>
        <authorList>
            <person name="Will S.E."/>
            <person name="Henke P."/>
            <person name="Boedeker C."/>
            <person name="Huang S."/>
            <person name="Brinkmann H."/>
            <person name="Rohde M."/>
            <person name="Jarek M."/>
            <person name="Friedl T."/>
            <person name="Seufert S."/>
            <person name="Schumacher M."/>
            <person name="Overmann J."/>
            <person name="Neumann-Schaal M."/>
            <person name="Petersen J."/>
        </authorList>
    </citation>
    <scope>NUCLEOTIDE SEQUENCE [LARGE SCALE GENOMIC DNA]</scope>
    <source>
        <strain evidence="9">PCC 7102</strain>
    </source>
</reference>
<dbReference type="GO" id="GO:0005506">
    <property type="term" value="F:iron ion binding"/>
    <property type="evidence" value="ECO:0007669"/>
    <property type="project" value="InterPro"/>
</dbReference>
<comment type="cofactor">
    <cofactor evidence="7">
        <name>heme</name>
        <dbReference type="ChEBI" id="CHEBI:30413"/>
    </cofactor>
</comment>
<dbReference type="GO" id="GO:0020037">
    <property type="term" value="F:heme binding"/>
    <property type="evidence" value="ECO:0007669"/>
    <property type="project" value="InterPro"/>
</dbReference>
<keyword evidence="6 8" id="KW-0503">Monooxygenase</keyword>
<dbReference type="EMBL" id="RSCL01000010">
    <property type="protein sequence ID" value="RUT04606.1"/>
    <property type="molecule type" value="Genomic_DNA"/>
</dbReference>
<keyword evidence="4 8" id="KW-0560">Oxidoreductase</keyword>
<dbReference type="PANTHER" id="PTHR24291">
    <property type="entry name" value="CYTOCHROME P450 FAMILY 4"/>
    <property type="match status" value="1"/>
</dbReference>
<organism evidence="9 10">
    <name type="scientific">Dulcicalothrix desertica PCC 7102</name>
    <dbReference type="NCBI Taxonomy" id="232991"/>
    <lineage>
        <taxon>Bacteria</taxon>
        <taxon>Bacillati</taxon>
        <taxon>Cyanobacteriota</taxon>
        <taxon>Cyanophyceae</taxon>
        <taxon>Nostocales</taxon>
        <taxon>Calotrichaceae</taxon>
        <taxon>Dulcicalothrix</taxon>
    </lineage>
</organism>
<dbReference type="Gene3D" id="1.10.630.10">
    <property type="entry name" value="Cytochrome P450"/>
    <property type="match status" value="1"/>
</dbReference>
<evidence type="ECO:0000256" key="7">
    <source>
        <dbReference type="PIRSR" id="PIRSR602403-1"/>
    </source>
</evidence>
<dbReference type="GO" id="GO:0016705">
    <property type="term" value="F:oxidoreductase activity, acting on paired donors, with incorporation or reduction of molecular oxygen"/>
    <property type="evidence" value="ECO:0007669"/>
    <property type="project" value="InterPro"/>
</dbReference>
<dbReference type="Proteomes" id="UP000271624">
    <property type="component" value="Unassembled WGS sequence"/>
</dbReference>
<proteinExistence type="inferred from homology"/>
<evidence type="ECO:0000313" key="9">
    <source>
        <dbReference type="EMBL" id="RUT04606.1"/>
    </source>
</evidence>
<dbReference type="GO" id="GO:0004497">
    <property type="term" value="F:monooxygenase activity"/>
    <property type="evidence" value="ECO:0007669"/>
    <property type="project" value="UniProtKB-KW"/>
</dbReference>
<keyword evidence="3 7" id="KW-0479">Metal-binding</keyword>
<dbReference type="PRINTS" id="PR00385">
    <property type="entry name" value="P450"/>
</dbReference>
<evidence type="ECO:0000256" key="6">
    <source>
        <dbReference type="ARBA" id="ARBA00023033"/>
    </source>
</evidence>
<evidence type="ECO:0000256" key="2">
    <source>
        <dbReference type="ARBA" id="ARBA00022617"/>
    </source>
</evidence>
<dbReference type="InterPro" id="IPR001128">
    <property type="entry name" value="Cyt_P450"/>
</dbReference>
<protein>
    <submittedName>
        <fullName evidence="9">Cytochrome P450</fullName>
    </submittedName>
</protein>
<name>A0A3S1AMD7_9CYAN</name>
<dbReference type="PRINTS" id="PR00465">
    <property type="entry name" value="EP450IV"/>
</dbReference>
<dbReference type="InterPro" id="IPR017972">
    <property type="entry name" value="Cyt_P450_CS"/>
</dbReference>
<gene>
    <name evidence="9" type="ORF">DSM106972_041750</name>
</gene>
<dbReference type="PANTHER" id="PTHR24291:SF50">
    <property type="entry name" value="BIFUNCTIONAL ALBAFLAVENONE MONOOXYGENASE_TERPENE SYNTHASE"/>
    <property type="match status" value="1"/>
</dbReference>
<dbReference type="AlphaFoldDB" id="A0A3S1AMD7"/>